<proteinExistence type="predicted"/>
<dbReference type="PANTHER" id="PTHR46671">
    <property type="entry name" value="PROTEIN CBG11221"/>
    <property type="match status" value="1"/>
</dbReference>
<accession>A0A3P7KHY6</accession>
<name>A0A3P7KHY6_STRVU</name>
<evidence type="ECO:0000313" key="2">
    <source>
        <dbReference type="Proteomes" id="UP000270094"/>
    </source>
</evidence>
<dbReference type="AlphaFoldDB" id="A0A3P7KHY6"/>
<sequence length="122" mass="14476">MPGRFTSECLMRRENTDFITRMSIWDYDSGYLCKSQFVRKSICIFGIEDLQSISKYPHLMVNKMLPDFDYSIVECVHELIFNRTFLEQVDNPIIANYYSNMVNVKFHKNRKNPDPNCRLECG</sequence>
<gene>
    <name evidence="1" type="ORF">SVUK_LOCUS5693</name>
</gene>
<keyword evidence="2" id="KW-1185">Reference proteome</keyword>
<dbReference type="PANTHER" id="PTHR46671:SF7">
    <property type="entry name" value="CORE-2_I-BRANCHING ENZYME"/>
    <property type="match status" value="1"/>
</dbReference>
<evidence type="ECO:0000313" key="1">
    <source>
        <dbReference type="EMBL" id="VDM70695.1"/>
    </source>
</evidence>
<dbReference type="Proteomes" id="UP000270094">
    <property type="component" value="Unassembled WGS sequence"/>
</dbReference>
<reference evidence="1 2" key="1">
    <citation type="submission" date="2018-11" db="EMBL/GenBank/DDBJ databases">
        <authorList>
            <consortium name="Pathogen Informatics"/>
        </authorList>
    </citation>
    <scope>NUCLEOTIDE SEQUENCE [LARGE SCALE GENOMIC DNA]</scope>
</reference>
<dbReference type="OrthoDB" id="2019572at2759"/>
<protein>
    <submittedName>
        <fullName evidence="1">Uncharacterized protein</fullName>
    </submittedName>
</protein>
<organism evidence="1 2">
    <name type="scientific">Strongylus vulgaris</name>
    <name type="common">Blood worm</name>
    <dbReference type="NCBI Taxonomy" id="40348"/>
    <lineage>
        <taxon>Eukaryota</taxon>
        <taxon>Metazoa</taxon>
        <taxon>Ecdysozoa</taxon>
        <taxon>Nematoda</taxon>
        <taxon>Chromadorea</taxon>
        <taxon>Rhabditida</taxon>
        <taxon>Rhabditina</taxon>
        <taxon>Rhabditomorpha</taxon>
        <taxon>Strongyloidea</taxon>
        <taxon>Strongylidae</taxon>
        <taxon>Strongylus</taxon>
    </lineage>
</organism>
<dbReference type="EMBL" id="UYYB01017183">
    <property type="protein sequence ID" value="VDM70695.1"/>
    <property type="molecule type" value="Genomic_DNA"/>
</dbReference>